<accession>A0ABR2QTJ7</accession>
<sequence length="104" mass="12101">MDPELQMIANNLEAKHNSEFSVKPDGLLYFKNRMCVPNDDVLRKSEYEFRHSGRYIYQRSDPVTWSPYLHCISSRSEIYFSVLEIFAESSGNLGEPQYSFPPAN</sequence>
<evidence type="ECO:0000313" key="2">
    <source>
        <dbReference type="Proteomes" id="UP001396334"/>
    </source>
</evidence>
<name>A0ABR2QTJ7_9ROSI</name>
<organism evidence="1 2">
    <name type="scientific">Hibiscus sabdariffa</name>
    <name type="common">roselle</name>
    <dbReference type="NCBI Taxonomy" id="183260"/>
    <lineage>
        <taxon>Eukaryota</taxon>
        <taxon>Viridiplantae</taxon>
        <taxon>Streptophyta</taxon>
        <taxon>Embryophyta</taxon>
        <taxon>Tracheophyta</taxon>
        <taxon>Spermatophyta</taxon>
        <taxon>Magnoliopsida</taxon>
        <taxon>eudicotyledons</taxon>
        <taxon>Gunneridae</taxon>
        <taxon>Pentapetalae</taxon>
        <taxon>rosids</taxon>
        <taxon>malvids</taxon>
        <taxon>Malvales</taxon>
        <taxon>Malvaceae</taxon>
        <taxon>Malvoideae</taxon>
        <taxon>Hibiscus</taxon>
    </lineage>
</organism>
<protein>
    <submittedName>
        <fullName evidence="1">Uncharacterized protein</fullName>
    </submittedName>
</protein>
<keyword evidence="2" id="KW-1185">Reference proteome</keyword>
<proteinExistence type="predicted"/>
<reference evidence="1 2" key="1">
    <citation type="journal article" date="2024" name="G3 (Bethesda)">
        <title>Genome assembly of Hibiscus sabdariffa L. provides insights into metabolisms of medicinal natural products.</title>
        <authorList>
            <person name="Kim T."/>
        </authorList>
    </citation>
    <scope>NUCLEOTIDE SEQUENCE [LARGE SCALE GENOMIC DNA]</scope>
    <source>
        <strain evidence="1">TK-2024</strain>
        <tissue evidence="1">Old leaves</tissue>
    </source>
</reference>
<evidence type="ECO:0000313" key="1">
    <source>
        <dbReference type="EMBL" id="KAK9003923.1"/>
    </source>
</evidence>
<dbReference type="EMBL" id="JBBPBN010000032">
    <property type="protein sequence ID" value="KAK9003923.1"/>
    <property type="molecule type" value="Genomic_DNA"/>
</dbReference>
<comment type="caution">
    <text evidence="1">The sequence shown here is derived from an EMBL/GenBank/DDBJ whole genome shotgun (WGS) entry which is preliminary data.</text>
</comment>
<dbReference type="Proteomes" id="UP001396334">
    <property type="component" value="Unassembled WGS sequence"/>
</dbReference>
<gene>
    <name evidence="1" type="ORF">V6N11_018817</name>
</gene>